<feature type="signal peptide" evidence="2">
    <location>
        <begin position="1"/>
        <end position="28"/>
    </location>
</feature>
<feature type="compositionally biased region" description="Low complexity" evidence="1">
    <location>
        <begin position="287"/>
        <end position="299"/>
    </location>
</feature>
<feature type="region of interest" description="Disordered" evidence="1">
    <location>
        <begin position="804"/>
        <end position="833"/>
    </location>
</feature>
<reference evidence="3 4" key="1">
    <citation type="journal article" date="2022" name="Allergy">
        <title>Genome assembly and annotation of Periplaneta americana reveal a comprehensive cockroach allergen profile.</title>
        <authorList>
            <person name="Wang L."/>
            <person name="Xiong Q."/>
            <person name="Saelim N."/>
            <person name="Wang L."/>
            <person name="Nong W."/>
            <person name="Wan A.T."/>
            <person name="Shi M."/>
            <person name="Liu X."/>
            <person name="Cao Q."/>
            <person name="Hui J.H.L."/>
            <person name="Sookrung N."/>
            <person name="Leung T.F."/>
            <person name="Tungtrongchitr A."/>
            <person name="Tsui S.K.W."/>
        </authorList>
    </citation>
    <scope>NUCLEOTIDE SEQUENCE [LARGE SCALE GENOMIC DNA]</scope>
    <source>
        <strain evidence="3">PWHHKU_190912</strain>
    </source>
</reference>
<dbReference type="EMBL" id="JAJSOF020000033">
    <property type="protein sequence ID" value="KAJ4429508.1"/>
    <property type="molecule type" value="Genomic_DNA"/>
</dbReference>
<keyword evidence="2" id="KW-0732">Signal</keyword>
<feature type="region of interest" description="Disordered" evidence="1">
    <location>
        <begin position="557"/>
        <end position="628"/>
    </location>
</feature>
<feature type="region of interest" description="Disordered" evidence="1">
    <location>
        <begin position="283"/>
        <end position="302"/>
    </location>
</feature>
<feature type="region of interest" description="Disordered" evidence="1">
    <location>
        <begin position="863"/>
        <end position="899"/>
    </location>
</feature>
<protein>
    <submittedName>
        <fullName evidence="3">Uncharacterized protein</fullName>
    </submittedName>
</protein>
<organism evidence="3 4">
    <name type="scientific">Periplaneta americana</name>
    <name type="common">American cockroach</name>
    <name type="synonym">Blatta americana</name>
    <dbReference type="NCBI Taxonomy" id="6978"/>
    <lineage>
        <taxon>Eukaryota</taxon>
        <taxon>Metazoa</taxon>
        <taxon>Ecdysozoa</taxon>
        <taxon>Arthropoda</taxon>
        <taxon>Hexapoda</taxon>
        <taxon>Insecta</taxon>
        <taxon>Pterygota</taxon>
        <taxon>Neoptera</taxon>
        <taxon>Polyneoptera</taxon>
        <taxon>Dictyoptera</taxon>
        <taxon>Blattodea</taxon>
        <taxon>Blattoidea</taxon>
        <taxon>Blattidae</taxon>
        <taxon>Blattinae</taxon>
        <taxon>Periplaneta</taxon>
    </lineage>
</organism>
<dbReference type="Proteomes" id="UP001148838">
    <property type="component" value="Unassembled WGS sequence"/>
</dbReference>
<feature type="compositionally biased region" description="Low complexity" evidence="1">
    <location>
        <begin position="609"/>
        <end position="618"/>
    </location>
</feature>
<evidence type="ECO:0000313" key="4">
    <source>
        <dbReference type="Proteomes" id="UP001148838"/>
    </source>
</evidence>
<accession>A0ABQ8S638</accession>
<feature type="compositionally biased region" description="Polar residues" evidence="1">
    <location>
        <begin position="708"/>
        <end position="720"/>
    </location>
</feature>
<proteinExistence type="predicted"/>
<feature type="chain" id="PRO_5045083314" evidence="2">
    <location>
        <begin position="29"/>
        <end position="935"/>
    </location>
</feature>
<feature type="region of interest" description="Disordered" evidence="1">
    <location>
        <begin position="347"/>
        <end position="376"/>
    </location>
</feature>
<gene>
    <name evidence="3" type="ORF">ANN_21677</name>
</gene>
<name>A0ABQ8S638_PERAM</name>
<keyword evidence="4" id="KW-1185">Reference proteome</keyword>
<feature type="region of interest" description="Disordered" evidence="1">
    <location>
        <begin position="228"/>
        <end position="275"/>
    </location>
</feature>
<feature type="compositionally biased region" description="Polar residues" evidence="1">
    <location>
        <begin position="727"/>
        <end position="738"/>
    </location>
</feature>
<feature type="region of interest" description="Disordered" evidence="1">
    <location>
        <begin position="80"/>
        <end position="107"/>
    </location>
</feature>
<feature type="region of interest" description="Disordered" evidence="1">
    <location>
        <begin position="694"/>
        <end position="745"/>
    </location>
</feature>
<evidence type="ECO:0000256" key="1">
    <source>
        <dbReference type="SAM" id="MobiDB-lite"/>
    </source>
</evidence>
<comment type="caution">
    <text evidence="3">The sequence shown here is derived from an EMBL/GenBank/DDBJ whole genome shotgun (WGS) entry which is preliminary data.</text>
</comment>
<evidence type="ECO:0000256" key="2">
    <source>
        <dbReference type="SAM" id="SignalP"/>
    </source>
</evidence>
<sequence>MVLHCGTFNLDFLLQTLLLALLCAPCRAQEASPSYDQCSHPFHSFLCNSAPRPRTVTPVGAASFNVKQVASPPVAAPSFGVKTVAAPPDPPKQKPAEGTAEEPSTVNCQQHETVVKAPSTPKTVVIVGESSFARESKLPPEPYLPPYESPAPSFQQPVNLFPPIEAPRSPDKPLPSATFVDVVKVAPQTKSTSPPLNIIPRFQPLEGQAANSPVRTAPQEDDNCKHAFHSFLCNPSSGRKTPKPSPTSPLRGDSSFVSSSKVPPPSPSVPLPSNTNFVAAKPFEYRPTSTTPKPFTTTRPPVPVSEQSILTGAAQTSVEVTALNQKQEPSICKDAFHSFLCQPVQTSRRRQKYGERYQSGSTQTSPPPSPLRGESSFVQQSRILPNFNQPASTAKPFNPFPSFSQPSTTFQPPFTTKKPTNVFPSFNQPITTQKPLVTPAATSISIRTEPPCIHTKPPLSSTYKPPVFIFNTTPQNIIPRADSSFNQPSRLPFPISTTAKPPAFRKPELPVGAAQTPDVTIVRPEHSHDHDHGHDHHGIDICKDPFHSFLCTPVVPSKRKRPTGDLPAKFKNQNSPRLSGASSFNQPTKVLFDDISSRTTRPPPPTIPPRTTTTTTPKSVPPRKEPCIHKQNDIQPQAAQTNPVKIIPQAAQQVQFKTEDPCKHSFHSFLCNKKETTKPLSTTVAPFQLRGDSSFQSATKVPPPSKLIAQSTQNQPSNQGYVYPKPSENQPTISTTQHPGYVYNKPSKPLQYPVAAGSSTDPRKTASPSTLIAQGAQNVPSTGYVYNKPDNPLQFTTTTIRTTVGDVSGEGSGSSQGYNYPRPPPGQQFTTPQSGYKYTAPPRPLQNPFLPSLVRAGSNNDLRITPPRGGDEAVTPCEHTRTTPRSLPSPAEFVRGPTGQASVRAASNEVPDKCNHPFLGYVCKRSSDSHVNKNK</sequence>
<feature type="compositionally biased region" description="Polar residues" evidence="1">
    <location>
        <begin position="571"/>
        <end position="588"/>
    </location>
</feature>
<evidence type="ECO:0000313" key="3">
    <source>
        <dbReference type="EMBL" id="KAJ4429508.1"/>
    </source>
</evidence>